<dbReference type="Proteomes" id="UP000307702">
    <property type="component" value="Unassembled WGS sequence"/>
</dbReference>
<proteinExistence type="predicted"/>
<reference evidence="2 3" key="1">
    <citation type="submission" date="2019-05" db="EMBL/GenBank/DDBJ databases">
        <title>Colwellia ponticola sp. nov., isolated from seawater.</title>
        <authorList>
            <person name="Yoon J.-H."/>
        </authorList>
    </citation>
    <scope>NUCLEOTIDE SEQUENCE [LARGE SCALE GENOMIC DNA]</scope>
    <source>
        <strain evidence="2 3">OISW-25</strain>
    </source>
</reference>
<keyword evidence="1" id="KW-0472">Membrane</keyword>
<keyword evidence="1" id="KW-0812">Transmembrane</keyword>
<keyword evidence="1" id="KW-1133">Transmembrane helix</keyword>
<dbReference type="EMBL" id="SZVP01000072">
    <property type="protein sequence ID" value="TMM37615.1"/>
    <property type="molecule type" value="Genomic_DNA"/>
</dbReference>
<sequence length="43" mass="4522">IGAFKGLVDKSKNNLIAKNVGYMLLSGILVSLLSAATVGLFVW</sequence>
<feature type="transmembrane region" description="Helical" evidence="1">
    <location>
        <begin position="20"/>
        <end position="42"/>
    </location>
</feature>
<accession>A0A8H2PLC0</accession>
<evidence type="ECO:0000313" key="3">
    <source>
        <dbReference type="Proteomes" id="UP000307702"/>
    </source>
</evidence>
<comment type="caution">
    <text evidence="2">The sequence shown here is derived from an EMBL/GenBank/DDBJ whole genome shotgun (WGS) entry which is preliminary data.</text>
</comment>
<evidence type="ECO:0000256" key="1">
    <source>
        <dbReference type="SAM" id="Phobius"/>
    </source>
</evidence>
<protein>
    <submittedName>
        <fullName evidence="2">NupC/NupG family nucleoside CNT transporter</fullName>
    </submittedName>
</protein>
<gene>
    <name evidence="2" type="ORF">FCS21_15885</name>
</gene>
<name>A0A8H2PLC0_9GAMM</name>
<evidence type="ECO:0000313" key="2">
    <source>
        <dbReference type="EMBL" id="TMM37615.1"/>
    </source>
</evidence>
<organism evidence="2 3">
    <name type="scientific">Colwellia ponticola</name>
    <dbReference type="NCBI Taxonomy" id="2304625"/>
    <lineage>
        <taxon>Bacteria</taxon>
        <taxon>Pseudomonadati</taxon>
        <taxon>Pseudomonadota</taxon>
        <taxon>Gammaproteobacteria</taxon>
        <taxon>Alteromonadales</taxon>
        <taxon>Colwelliaceae</taxon>
        <taxon>Colwellia</taxon>
    </lineage>
</organism>
<feature type="non-terminal residue" evidence="2">
    <location>
        <position position="1"/>
    </location>
</feature>
<dbReference type="AlphaFoldDB" id="A0A8H2PLC0"/>
<keyword evidence="3" id="KW-1185">Reference proteome</keyword>